<dbReference type="EMBL" id="JAAMPC010000012">
    <property type="protein sequence ID" value="KAG2277900.1"/>
    <property type="molecule type" value="Genomic_DNA"/>
</dbReference>
<dbReference type="SUPFAM" id="SSF52047">
    <property type="entry name" value="RNI-like"/>
    <property type="match status" value="1"/>
</dbReference>
<dbReference type="PANTHER" id="PTHR31900">
    <property type="entry name" value="F-BOX/RNI SUPERFAMILY PROTEIN-RELATED"/>
    <property type="match status" value="1"/>
</dbReference>
<keyword evidence="1" id="KW-0732">Signal</keyword>
<organism evidence="2 3">
    <name type="scientific">Brassica carinata</name>
    <name type="common">Ethiopian mustard</name>
    <name type="synonym">Abyssinian cabbage</name>
    <dbReference type="NCBI Taxonomy" id="52824"/>
    <lineage>
        <taxon>Eukaryota</taxon>
        <taxon>Viridiplantae</taxon>
        <taxon>Streptophyta</taxon>
        <taxon>Embryophyta</taxon>
        <taxon>Tracheophyta</taxon>
        <taxon>Spermatophyta</taxon>
        <taxon>Magnoliopsida</taxon>
        <taxon>eudicotyledons</taxon>
        <taxon>Gunneridae</taxon>
        <taxon>Pentapetalae</taxon>
        <taxon>rosids</taxon>
        <taxon>malvids</taxon>
        <taxon>Brassicales</taxon>
        <taxon>Brassicaceae</taxon>
        <taxon>Brassiceae</taxon>
        <taxon>Brassica</taxon>
    </lineage>
</organism>
<dbReference type="InterPro" id="IPR050232">
    <property type="entry name" value="FBL13/AtMIF1-like"/>
</dbReference>
<feature type="signal peptide" evidence="1">
    <location>
        <begin position="1"/>
        <end position="15"/>
    </location>
</feature>
<feature type="chain" id="PRO_5036455435" evidence="1">
    <location>
        <begin position="16"/>
        <end position="156"/>
    </location>
</feature>
<evidence type="ECO:0000313" key="3">
    <source>
        <dbReference type="Proteomes" id="UP000886595"/>
    </source>
</evidence>
<dbReference type="Proteomes" id="UP000886595">
    <property type="component" value="Unassembled WGS sequence"/>
</dbReference>
<comment type="caution">
    <text evidence="2">The sequence shown here is derived from an EMBL/GenBank/DDBJ whole genome shotgun (WGS) entry which is preliminary data.</text>
</comment>
<keyword evidence="3" id="KW-1185">Reference proteome</keyword>
<dbReference type="AlphaFoldDB" id="A0A8X7QZY0"/>
<proteinExistence type="predicted"/>
<evidence type="ECO:0000313" key="2">
    <source>
        <dbReference type="EMBL" id="KAG2277900.1"/>
    </source>
</evidence>
<name>A0A8X7QZY0_BRACI</name>
<dbReference type="PANTHER" id="PTHR31900:SF34">
    <property type="entry name" value="EMB|CAB62440.1-RELATED"/>
    <property type="match status" value="1"/>
</dbReference>
<evidence type="ECO:0000256" key="1">
    <source>
        <dbReference type="SAM" id="SignalP"/>
    </source>
</evidence>
<dbReference type="OrthoDB" id="612216at2759"/>
<gene>
    <name evidence="2" type="ORF">Bca52824_060455</name>
</gene>
<reference evidence="2 3" key="1">
    <citation type="submission" date="2020-02" db="EMBL/GenBank/DDBJ databases">
        <authorList>
            <person name="Ma Q."/>
            <person name="Huang Y."/>
            <person name="Song X."/>
            <person name="Pei D."/>
        </authorList>
    </citation>
    <scope>NUCLEOTIDE SEQUENCE [LARGE SCALE GENOMIC DNA]</scope>
    <source>
        <strain evidence="2">Sxm20200214</strain>
        <tissue evidence="2">Leaf</tissue>
    </source>
</reference>
<accession>A0A8X7QZY0</accession>
<sequence>MFRLMLVWFPSKVSTFCPVLKYLVVRRSSFTNVMMFTIDVPTLRRLTIDNSSRPEGVHGFEIRTPSLRWFSIRDRFTNYLLFEDMPELVKASVSVVCESQPDLFLGCLASTQYLSRCSVTSQTTYPPDGTFFLSLEHLELMFMLFGVVESTYPYTQ</sequence>
<protein>
    <submittedName>
        <fullName evidence="2">Uncharacterized protein</fullName>
    </submittedName>
</protein>